<dbReference type="RefSeq" id="WP_380789261.1">
    <property type="nucleotide sequence ID" value="NZ_JBHTKR010000002.1"/>
</dbReference>
<dbReference type="Proteomes" id="UP001597151">
    <property type="component" value="Unassembled WGS sequence"/>
</dbReference>
<name>A0ABW3TD33_9RHOB</name>
<dbReference type="EMBL" id="JBHTKR010000002">
    <property type="protein sequence ID" value="MFD1193917.1"/>
    <property type="molecule type" value="Genomic_DNA"/>
</dbReference>
<gene>
    <name evidence="1" type="ORF">ACFQ3C_04470</name>
</gene>
<dbReference type="Gene3D" id="3.40.50.2000">
    <property type="entry name" value="Glycogen Phosphorylase B"/>
    <property type="match status" value="1"/>
</dbReference>
<reference evidence="2" key="1">
    <citation type="journal article" date="2019" name="Int. J. Syst. Evol. Microbiol.">
        <title>The Global Catalogue of Microorganisms (GCM) 10K type strain sequencing project: providing services to taxonomists for standard genome sequencing and annotation.</title>
        <authorList>
            <consortium name="The Broad Institute Genomics Platform"/>
            <consortium name="The Broad Institute Genome Sequencing Center for Infectious Disease"/>
            <person name="Wu L."/>
            <person name="Ma J."/>
        </authorList>
    </citation>
    <scope>NUCLEOTIDE SEQUENCE [LARGE SCALE GENOMIC DNA]</scope>
    <source>
        <strain evidence="2">CCUG 55328</strain>
    </source>
</reference>
<accession>A0ABW3TD33</accession>
<dbReference type="Pfam" id="PF13692">
    <property type="entry name" value="Glyco_trans_1_4"/>
    <property type="match status" value="1"/>
</dbReference>
<dbReference type="EC" id="2.4.-.-" evidence="1"/>
<organism evidence="1 2">
    <name type="scientific">Seohaeicola saemankumensis</name>
    <dbReference type="NCBI Taxonomy" id="481181"/>
    <lineage>
        <taxon>Bacteria</taxon>
        <taxon>Pseudomonadati</taxon>
        <taxon>Pseudomonadota</taxon>
        <taxon>Alphaproteobacteria</taxon>
        <taxon>Rhodobacterales</taxon>
        <taxon>Roseobacteraceae</taxon>
        <taxon>Seohaeicola</taxon>
    </lineage>
</organism>
<evidence type="ECO:0000313" key="2">
    <source>
        <dbReference type="Proteomes" id="UP001597151"/>
    </source>
</evidence>
<evidence type="ECO:0000313" key="1">
    <source>
        <dbReference type="EMBL" id="MFD1193917.1"/>
    </source>
</evidence>
<protein>
    <submittedName>
        <fullName evidence="1">Glycosyltransferase family 4 protein</fullName>
        <ecNumber evidence="1">2.4.-.-</ecNumber>
    </submittedName>
</protein>
<keyword evidence="2" id="KW-1185">Reference proteome</keyword>
<dbReference type="PANTHER" id="PTHR46656">
    <property type="entry name" value="PUTATIVE-RELATED"/>
    <property type="match status" value="1"/>
</dbReference>
<comment type="caution">
    <text evidence="1">The sequence shown here is derived from an EMBL/GenBank/DDBJ whole genome shotgun (WGS) entry which is preliminary data.</text>
</comment>
<dbReference type="SUPFAM" id="SSF53756">
    <property type="entry name" value="UDP-Glycosyltransferase/glycogen phosphorylase"/>
    <property type="match status" value="1"/>
</dbReference>
<keyword evidence="1" id="KW-0328">Glycosyltransferase</keyword>
<sequence length="410" mass="46181">MDQTDIAVMVRKLTAHWIVNVVNNNLTKLLQCFRAQCAADTPKPCWVRGGDGLPNGINLHGYFLSETGLGESARLLYRALSTQDVRIAACNRVLEGRQNDTSFSDIVSDNAPYNAGITIDGLTGFKRLRYQICKQKRNIAYPFWELDSIPAKYVDYLKKYDSIWVPSHFIRDTIKRYGFTNVELVKHPIDLPAEEPQFFDPTGTLKILFHFDFDSFPARKNPEAAIFAFKQAFPNREDVSLTVKTRGKRDLGRRQWLAEQTADDPRITVIDRLLDRNAINAMMAEHDVFLSLHRSEGLGLACAEALTAGKAVVATDYGGSTEFINAQTGFPVEWSRIDVGPKDYVLAENATWAEPSIDHAAKLLRSIYENPHEARERAKNGFRHLVEKHSFAAVGRDMVNILHKKGLLAA</sequence>
<dbReference type="CDD" id="cd03801">
    <property type="entry name" value="GT4_PimA-like"/>
    <property type="match status" value="1"/>
</dbReference>
<dbReference type="GO" id="GO:0016757">
    <property type="term" value="F:glycosyltransferase activity"/>
    <property type="evidence" value="ECO:0007669"/>
    <property type="project" value="UniProtKB-KW"/>
</dbReference>
<dbReference type="PANTHER" id="PTHR46656:SF3">
    <property type="entry name" value="PUTATIVE-RELATED"/>
    <property type="match status" value="1"/>
</dbReference>
<keyword evidence="1" id="KW-0808">Transferase</keyword>
<proteinExistence type="predicted"/>